<protein>
    <submittedName>
        <fullName evidence="1">Phosphate acetyltransferase</fullName>
    </submittedName>
</protein>
<comment type="caution">
    <text evidence="1">The sequence shown here is derived from an EMBL/GenBank/DDBJ whole genome shotgun (WGS) entry which is preliminary data.</text>
</comment>
<keyword evidence="2" id="KW-1185">Reference proteome</keyword>
<gene>
    <name evidence="1" type="ORF">E0946_00145</name>
</gene>
<proteinExistence type="predicted"/>
<accession>A0AC61QLB1</accession>
<name>A0AC61QLB1_9BACT</name>
<reference evidence="1" key="1">
    <citation type="submission" date="2019-03" db="EMBL/GenBank/DDBJ databases">
        <title>Candidatus Syntrophosphaera thermopropionivorans: a novel player in syntrophic propionate oxidation during anaerobic digestion.</title>
        <authorList>
            <person name="Dyksma S."/>
        </authorList>
    </citation>
    <scope>NUCLEOTIDE SEQUENCE</scope>
    <source>
        <strain evidence="1">W5</strain>
    </source>
</reference>
<evidence type="ECO:0000313" key="2">
    <source>
        <dbReference type="Proteomes" id="UP000294588"/>
    </source>
</evidence>
<evidence type="ECO:0000313" key="1">
    <source>
        <dbReference type="EMBL" id="TDF74761.1"/>
    </source>
</evidence>
<dbReference type="Proteomes" id="UP000294588">
    <property type="component" value="Unassembled WGS sequence"/>
</dbReference>
<sequence length="302" mass="32849">MRSLEELANYVRSTGKRTRIAVARAEDPNTIASIGKAVNEGFVEGILVGSKPKIEELCKAEQINPAIFRVIDTRDEEEAVAESVRMVRDDEADVLMKGLVGTDKFLKAVLDKEKGLLPEKAIMSYVCALQLPGYHKLLFISDTAVIPYPDINQKIAMINYSVAMAQRFGIEKPKVALISATEKVSDNIPHTLEYAELCKMVERGQIKNCVLDGPLDIFLACDPQASIIKGVSSPLAGDADVLIFPSLESANSFYKGLMLFAKGELAGLIQGTIKPVIVMSRSESAASKFYCIALSCLMGGEI</sequence>
<dbReference type="EMBL" id="SMOG01000001">
    <property type="protein sequence ID" value="TDF74761.1"/>
    <property type="molecule type" value="Genomic_DNA"/>
</dbReference>
<organism evidence="1 2">
    <name type="scientific">Candidatus Syntrophosphaera thermopropionivorans</name>
    <dbReference type="NCBI Taxonomy" id="2593015"/>
    <lineage>
        <taxon>Bacteria</taxon>
        <taxon>Pseudomonadati</taxon>
        <taxon>Candidatus Cloacimonadota</taxon>
        <taxon>Candidatus Cloacimonadia</taxon>
        <taxon>Candidatus Cloacimonadales</taxon>
        <taxon>Candidatus Cloacimonadaceae</taxon>
        <taxon>Candidatus Syntrophosphaera</taxon>
    </lineage>
</organism>